<evidence type="ECO:0000313" key="3">
    <source>
        <dbReference type="EMBL" id="ORT80464.1"/>
    </source>
</evidence>
<evidence type="ECO:0000313" key="2">
    <source>
        <dbReference type="EMBL" id="CAB3751773.1"/>
    </source>
</evidence>
<dbReference type="Proteomes" id="UP000193146">
    <property type="component" value="Unassembled WGS sequence"/>
</dbReference>
<name>A0A1X1P6R9_9BURK</name>
<dbReference type="OrthoDB" id="8641729at2"/>
<sequence length="343" mass="36849">MIPAPIFSGAFFIVLGISFLAAVSVLAWAVALAVFPRARRAFGAHRIRWSVLLGVLCWAGSLFVAMAVGYLQIELESRKTEAAKHPLLEKSTHLLGIDMPPATRLSLYTAGDMASLTAAEFPHAVSVYGIPAVALTAGSEFDDEAPWNNQHPTMLTALALAITGPRTLDGWTCDAGGEPMRIVLRNDARIKTLWLCRLAEGNRAGDSVIPAGSTLMRSTTTYGDGLHDNDYWRVDVADGAVFELDRLSLRHPILNLDRQHRVLAFDSTTLAHAATVGDITYPAGTGVSSARRGLRDKYPGAWVFTPAPGQPAVSKSDGTIADDTSVVQAPSGTVYTRLRNRAQ</sequence>
<gene>
    <name evidence="3" type="ORF">B7G54_34155</name>
    <name evidence="2" type="ORF">LMG29660_01697</name>
</gene>
<keyword evidence="1" id="KW-0472">Membrane</keyword>
<accession>A0A1X1P6R9</accession>
<keyword evidence="1" id="KW-0812">Transmembrane</keyword>
<organism evidence="3 4">
    <name type="scientific">Burkholderia puraquae</name>
    <dbReference type="NCBI Taxonomy" id="1904757"/>
    <lineage>
        <taxon>Bacteria</taxon>
        <taxon>Pseudomonadati</taxon>
        <taxon>Pseudomonadota</taxon>
        <taxon>Betaproteobacteria</taxon>
        <taxon>Burkholderiales</taxon>
        <taxon>Burkholderiaceae</taxon>
        <taxon>Burkholderia</taxon>
        <taxon>Burkholderia cepacia complex</taxon>
    </lineage>
</organism>
<dbReference type="Proteomes" id="UP000494135">
    <property type="component" value="Unassembled WGS sequence"/>
</dbReference>
<dbReference type="RefSeq" id="WP_085043118.1">
    <property type="nucleotide sequence ID" value="NZ_CADIKG010000002.1"/>
</dbReference>
<feature type="transmembrane region" description="Helical" evidence="1">
    <location>
        <begin position="6"/>
        <end position="35"/>
    </location>
</feature>
<evidence type="ECO:0000256" key="1">
    <source>
        <dbReference type="SAM" id="Phobius"/>
    </source>
</evidence>
<keyword evidence="4" id="KW-1185">Reference proteome</keyword>
<dbReference type="EMBL" id="CADIKG010000002">
    <property type="protein sequence ID" value="CAB3751773.1"/>
    <property type="molecule type" value="Genomic_DNA"/>
</dbReference>
<dbReference type="AlphaFoldDB" id="A0A1X1P6R9"/>
<evidence type="ECO:0000313" key="5">
    <source>
        <dbReference type="Proteomes" id="UP000494135"/>
    </source>
</evidence>
<evidence type="ECO:0000313" key="4">
    <source>
        <dbReference type="Proteomes" id="UP000193146"/>
    </source>
</evidence>
<keyword evidence="1" id="KW-1133">Transmembrane helix</keyword>
<protein>
    <submittedName>
        <fullName evidence="3">Uncharacterized protein</fullName>
    </submittedName>
</protein>
<dbReference type="EMBL" id="NBYX01000030">
    <property type="protein sequence ID" value="ORT80464.1"/>
    <property type="molecule type" value="Genomic_DNA"/>
</dbReference>
<feature type="transmembrane region" description="Helical" evidence="1">
    <location>
        <begin position="47"/>
        <end position="71"/>
    </location>
</feature>
<proteinExistence type="predicted"/>
<reference evidence="3 4" key="1">
    <citation type="submission" date="2017-04" db="EMBL/GenBank/DDBJ databases">
        <title>Burkholderia puraquae sp. nov., a novel Burkholderia cepacia complex species from hospital setting samples.</title>
        <authorList>
            <person name="Martina P."/>
            <person name="Leguizamon M."/>
            <person name="Prieto C."/>
            <person name="Sousa S."/>
            <person name="Montanaro P."/>
            <person name="Draghi W."/>
            <person name="Staembler M."/>
            <person name="Bettiol M."/>
            <person name="Figoli C."/>
            <person name="Palau J."/>
            <person name="Alvarez F."/>
            <person name="Benetti S."/>
            <person name="Anchat E."/>
            <person name="Vescina C."/>
            <person name="Ferreras J."/>
            <person name="Lasch P."/>
            <person name="Lagares A."/>
            <person name="Zorreguieta A."/>
            <person name="Yantorno O."/>
            <person name="Bosch A."/>
        </authorList>
    </citation>
    <scope>NUCLEOTIDE SEQUENCE [LARGE SCALE GENOMIC DNA]</scope>
    <source>
        <strain evidence="3 4">CAMPA 1040</strain>
    </source>
</reference>
<reference evidence="2 5" key="2">
    <citation type="submission" date="2020-04" db="EMBL/GenBank/DDBJ databases">
        <authorList>
            <person name="De Canck E."/>
        </authorList>
    </citation>
    <scope>NUCLEOTIDE SEQUENCE [LARGE SCALE GENOMIC DNA]</scope>
    <source>
        <strain evidence="2 5">LMG 29660</strain>
    </source>
</reference>